<dbReference type="GO" id="GO:0006906">
    <property type="term" value="P:vesicle fusion"/>
    <property type="evidence" value="ECO:0007669"/>
    <property type="project" value="TreeGrafter"/>
</dbReference>
<dbReference type="OrthoDB" id="430637at2759"/>
<proteinExistence type="inferred from homology"/>
<dbReference type="Pfam" id="PF12352">
    <property type="entry name" value="V-SNARE_C"/>
    <property type="match status" value="1"/>
</dbReference>
<keyword evidence="3 11" id="KW-0812">Transmembrane</keyword>
<keyword evidence="2 9" id="KW-0813">Transport</keyword>
<dbReference type="GO" id="GO:0000149">
    <property type="term" value="F:SNARE binding"/>
    <property type="evidence" value="ECO:0007669"/>
    <property type="project" value="TreeGrafter"/>
</dbReference>
<evidence type="ECO:0000313" key="13">
    <source>
        <dbReference type="Proteomes" id="UP000324585"/>
    </source>
</evidence>
<sequence length="232" mass="25253">MSETFRLYEREAQDMLSSGLGLLSSARGSGADTGTVGTSALSATAHKEVDALLAELQALVRSMELEAASHPSRRDSDIRKSMDARVGDVRAQIVELRAQLKHDKQQLQSRMLLDGGGGGSSAATREGDRRNMQKQTEQLERASERVKESQRVAADTELMGAQILSDLSGQGAVLARARENLGGVNEDLTRSHGVMGAINRREFTNRLVMYSVAAAVVLVLLIVLFFRFNRHS</sequence>
<evidence type="ECO:0000256" key="5">
    <source>
        <dbReference type="ARBA" id="ARBA00022989"/>
    </source>
</evidence>
<evidence type="ECO:0000256" key="1">
    <source>
        <dbReference type="ARBA" id="ARBA00006108"/>
    </source>
</evidence>
<keyword evidence="7 9" id="KW-0472">Membrane</keyword>
<dbReference type="GO" id="GO:0005484">
    <property type="term" value="F:SNAP receptor activity"/>
    <property type="evidence" value="ECO:0007669"/>
    <property type="project" value="InterPro"/>
</dbReference>
<evidence type="ECO:0000256" key="9">
    <source>
        <dbReference type="PIRNR" id="PIRNR028865"/>
    </source>
</evidence>
<dbReference type="GO" id="GO:0015031">
    <property type="term" value="P:protein transport"/>
    <property type="evidence" value="ECO:0007669"/>
    <property type="project" value="UniProtKB-KW"/>
</dbReference>
<dbReference type="PANTHER" id="PTHR21230">
    <property type="entry name" value="VESICLE TRANSPORT V-SNARE PROTEIN VTI1-RELATED"/>
    <property type="match status" value="1"/>
</dbReference>
<keyword evidence="4 9" id="KW-0653">Protein transport</keyword>
<evidence type="ECO:0000256" key="11">
    <source>
        <dbReference type="SAM" id="Phobius"/>
    </source>
</evidence>
<keyword evidence="5 11" id="KW-1133">Transmembrane helix</keyword>
<evidence type="ECO:0000256" key="3">
    <source>
        <dbReference type="ARBA" id="ARBA00022692"/>
    </source>
</evidence>
<evidence type="ECO:0000256" key="7">
    <source>
        <dbReference type="ARBA" id="ARBA00023136"/>
    </source>
</evidence>
<dbReference type="GO" id="GO:0031902">
    <property type="term" value="C:late endosome membrane"/>
    <property type="evidence" value="ECO:0007669"/>
    <property type="project" value="TreeGrafter"/>
</dbReference>
<feature type="compositionally biased region" description="Basic and acidic residues" evidence="10">
    <location>
        <begin position="125"/>
        <end position="149"/>
    </location>
</feature>
<dbReference type="GO" id="GO:0005794">
    <property type="term" value="C:Golgi apparatus"/>
    <property type="evidence" value="ECO:0007669"/>
    <property type="project" value="InterPro"/>
</dbReference>
<evidence type="ECO:0000256" key="10">
    <source>
        <dbReference type="SAM" id="MobiDB-lite"/>
    </source>
</evidence>
<dbReference type="PANTHER" id="PTHR21230:SF26">
    <property type="entry name" value="VESICLE TRANSPORT THROUGH INTERACTION WITH T-SNARES HOMOLOG 1A"/>
    <property type="match status" value="1"/>
</dbReference>
<dbReference type="Gene3D" id="1.20.58.400">
    <property type="entry name" value="t-snare proteins"/>
    <property type="match status" value="1"/>
</dbReference>
<dbReference type="OMA" id="MEYEAND"/>
<comment type="subcellular location">
    <subcellularLocation>
        <location evidence="8">Endomembrane system</location>
        <topology evidence="8">Single-pass type IV membrane protein</topology>
    </subcellularLocation>
</comment>
<dbReference type="FunFam" id="1.20.5.110:FF:000002">
    <property type="entry name" value="Vesicle transport through interaction with t-SNAREsB"/>
    <property type="match status" value="1"/>
</dbReference>
<evidence type="ECO:0000256" key="2">
    <source>
        <dbReference type="ARBA" id="ARBA00022448"/>
    </source>
</evidence>
<dbReference type="GO" id="GO:0031201">
    <property type="term" value="C:SNARE complex"/>
    <property type="evidence" value="ECO:0007669"/>
    <property type="project" value="TreeGrafter"/>
</dbReference>
<keyword evidence="6" id="KW-0175">Coiled coil</keyword>
<feature type="region of interest" description="Disordered" evidence="10">
    <location>
        <begin position="109"/>
        <end position="149"/>
    </location>
</feature>
<protein>
    <submittedName>
        <fullName evidence="12">Vesicle transport v-SNARE 13</fullName>
    </submittedName>
</protein>
<dbReference type="InterPro" id="IPR038407">
    <property type="entry name" value="v-SNARE_N_sf"/>
</dbReference>
<evidence type="ECO:0000313" key="12">
    <source>
        <dbReference type="EMBL" id="KAA8498379.1"/>
    </source>
</evidence>
<accession>A0A5J4Z335</accession>
<gene>
    <name evidence="12" type="ORF">FVE85_5964</name>
</gene>
<dbReference type="Gene3D" id="1.20.5.110">
    <property type="match status" value="1"/>
</dbReference>
<dbReference type="Proteomes" id="UP000324585">
    <property type="component" value="Unassembled WGS sequence"/>
</dbReference>
<organism evidence="12 13">
    <name type="scientific">Porphyridium purpureum</name>
    <name type="common">Red alga</name>
    <name type="synonym">Porphyridium cruentum</name>
    <dbReference type="NCBI Taxonomy" id="35688"/>
    <lineage>
        <taxon>Eukaryota</taxon>
        <taxon>Rhodophyta</taxon>
        <taxon>Bangiophyceae</taxon>
        <taxon>Porphyridiales</taxon>
        <taxon>Porphyridiaceae</taxon>
        <taxon>Porphyridium</taxon>
    </lineage>
</organism>
<keyword evidence="13" id="KW-1185">Reference proteome</keyword>
<name>A0A5J4Z335_PORPP</name>
<comment type="similarity">
    <text evidence="1">Belongs to the VTI1 family.</text>
</comment>
<dbReference type="InterPro" id="IPR027027">
    <property type="entry name" value="GOSR2/Membrin/Bos1"/>
</dbReference>
<evidence type="ECO:0000256" key="6">
    <source>
        <dbReference type="ARBA" id="ARBA00023054"/>
    </source>
</evidence>
<dbReference type="EMBL" id="VRMN01000001">
    <property type="protein sequence ID" value="KAA8498379.1"/>
    <property type="molecule type" value="Genomic_DNA"/>
</dbReference>
<feature type="transmembrane region" description="Helical" evidence="11">
    <location>
        <begin position="207"/>
        <end position="228"/>
    </location>
</feature>
<reference evidence="13" key="1">
    <citation type="journal article" date="2019" name="Nat. Commun.">
        <title>Expansion of phycobilisome linker gene families in mesophilic red algae.</title>
        <authorList>
            <person name="Lee J."/>
            <person name="Kim D."/>
            <person name="Bhattacharya D."/>
            <person name="Yoon H.S."/>
        </authorList>
    </citation>
    <scope>NUCLEOTIDE SEQUENCE [LARGE SCALE GENOMIC DNA]</scope>
    <source>
        <strain evidence="13">CCMP 1328</strain>
    </source>
</reference>
<dbReference type="AlphaFoldDB" id="A0A5J4Z335"/>
<dbReference type="GO" id="GO:0005789">
    <property type="term" value="C:endoplasmic reticulum membrane"/>
    <property type="evidence" value="ECO:0007669"/>
    <property type="project" value="TreeGrafter"/>
</dbReference>
<dbReference type="PIRSF" id="PIRSF028865">
    <property type="entry name" value="Membrin-2"/>
    <property type="match status" value="1"/>
</dbReference>
<dbReference type="GO" id="GO:0012507">
    <property type="term" value="C:ER to Golgi transport vesicle membrane"/>
    <property type="evidence" value="ECO:0007669"/>
    <property type="project" value="TreeGrafter"/>
</dbReference>
<dbReference type="SUPFAM" id="SSF58038">
    <property type="entry name" value="SNARE fusion complex"/>
    <property type="match status" value="1"/>
</dbReference>
<evidence type="ECO:0000256" key="4">
    <source>
        <dbReference type="ARBA" id="ARBA00022927"/>
    </source>
</evidence>
<evidence type="ECO:0000256" key="8">
    <source>
        <dbReference type="ARBA" id="ARBA00046280"/>
    </source>
</evidence>
<comment type="caution">
    <text evidence="12">The sequence shown here is derived from an EMBL/GenBank/DDBJ whole genome shotgun (WGS) entry which is preliminary data.</text>
</comment>